<dbReference type="InterPro" id="IPR006201">
    <property type="entry name" value="Neur_channel"/>
</dbReference>
<proteinExistence type="predicted"/>
<dbReference type="SUPFAM" id="SSF63712">
    <property type="entry name" value="Nicotinic receptor ligand binding domain-like"/>
    <property type="match status" value="1"/>
</dbReference>
<dbReference type="GO" id="GO:0004888">
    <property type="term" value="F:transmembrane signaling receptor activity"/>
    <property type="evidence" value="ECO:0007669"/>
    <property type="project" value="InterPro"/>
</dbReference>
<dbReference type="InterPro" id="IPR036734">
    <property type="entry name" value="Neur_chan_lig-bd_sf"/>
</dbReference>
<dbReference type="CDD" id="cd18988">
    <property type="entry name" value="LGIC_ECD_bact"/>
    <property type="match status" value="1"/>
</dbReference>
<evidence type="ECO:0000256" key="2">
    <source>
        <dbReference type="ARBA" id="ARBA00022692"/>
    </source>
</evidence>
<dbReference type="SUPFAM" id="SSF90112">
    <property type="entry name" value="Neurotransmitter-gated ion-channel transmembrane pore"/>
    <property type="match status" value="1"/>
</dbReference>
<organism evidence="8 9">
    <name type="scientific">Tautonia plasticadhaerens</name>
    <dbReference type="NCBI Taxonomy" id="2527974"/>
    <lineage>
        <taxon>Bacteria</taxon>
        <taxon>Pseudomonadati</taxon>
        <taxon>Planctomycetota</taxon>
        <taxon>Planctomycetia</taxon>
        <taxon>Isosphaerales</taxon>
        <taxon>Isosphaeraceae</taxon>
        <taxon>Tautonia</taxon>
    </lineage>
</organism>
<evidence type="ECO:0000259" key="7">
    <source>
        <dbReference type="Pfam" id="PF02931"/>
    </source>
</evidence>
<feature type="transmembrane region" description="Helical" evidence="5">
    <location>
        <begin position="220"/>
        <end position="241"/>
    </location>
</feature>
<feature type="signal peptide" evidence="6">
    <location>
        <begin position="1"/>
        <end position="19"/>
    </location>
</feature>
<name>A0A518HDC3_9BACT</name>
<dbReference type="AlphaFoldDB" id="A0A518HDC3"/>
<feature type="transmembrane region" description="Helical" evidence="5">
    <location>
        <begin position="283"/>
        <end position="305"/>
    </location>
</feature>
<keyword evidence="6" id="KW-0732">Signal</keyword>
<evidence type="ECO:0000313" key="8">
    <source>
        <dbReference type="EMBL" id="QDV38823.1"/>
    </source>
</evidence>
<protein>
    <submittedName>
        <fullName evidence="8">Proton-gated ion channel</fullName>
    </submittedName>
</protein>
<evidence type="ECO:0000256" key="5">
    <source>
        <dbReference type="SAM" id="Phobius"/>
    </source>
</evidence>
<dbReference type="InterPro" id="IPR036719">
    <property type="entry name" value="Neuro-gated_channel_TM_sf"/>
</dbReference>
<feature type="transmembrane region" description="Helical" evidence="5">
    <location>
        <begin position="253"/>
        <end position="271"/>
    </location>
</feature>
<dbReference type="GO" id="GO:0016020">
    <property type="term" value="C:membrane"/>
    <property type="evidence" value="ECO:0007669"/>
    <property type="project" value="UniProtKB-SubCell"/>
</dbReference>
<keyword evidence="2 5" id="KW-0812">Transmembrane</keyword>
<dbReference type="Gene3D" id="1.20.58.390">
    <property type="entry name" value="Neurotransmitter-gated ion-channel transmembrane domain"/>
    <property type="match status" value="1"/>
</dbReference>
<dbReference type="InterPro" id="IPR006202">
    <property type="entry name" value="Neur_chan_lig-bd"/>
</dbReference>
<dbReference type="GO" id="GO:0005230">
    <property type="term" value="F:extracellular ligand-gated monoatomic ion channel activity"/>
    <property type="evidence" value="ECO:0007669"/>
    <property type="project" value="InterPro"/>
</dbReference>
<evidence type="ECO:0000256" key="6">
    <source>
        <dbReference type="SAM" id="SignalP"/>
    </source>
</evidence>
<feature type="domain" description="Neurotransmitter-gated ion-channel ligand-binding" evidence="7">
    <location>
        <begin position="27"/>
        <end position="158"/>
    </location>
</feature>
<gene>
    <name evidence="8" type="primary">glvI</name>
    <name evidence="8" type="ORF">ElP_67800</name>
</gene>
<dbReference type="Pfam" id="PF02931">
    <property type="entry name" value="Neur_chan_LBD"/>
    <property type="match status" value="1"/>
</dbReference>
<sequence precursor="true">MGPLAMVVLSLMLPAPAPGADADASGPPSAGGAPVAVEVGFYALDFARVTAREESFDLTGYLELSWHDPRLALPEGDRPASGPGAWRRVDPSRIWTPRVFFENALEPPREHGAPVVEADADGRVTSWSVVSGKFSSPMDLRPFPFDRQRLRVRVGSFEDESVVRFAVKPELVIVEPDAFVTDWAIGEPSARIDSHQYVPGQPSYPRFEYAVAVGRRSTFYVWRIMVPLTLLVAVSWSAFWFEPTGLQPQISTCTAALISLVAFNFAIDFALPKVAYLTLIDRHALIGFAFVASAAAAVTMIHVAVTNGRLPLARSIQRVARWAFPPAYLMSTALNLASAPVLSG</sequence>
<keyword evidence="4 5" id="KW-0472">Membrane</keyword>
<evidence type="ECO:0000313" key="9">
    <source>
        <dbReference type="Proteomes" id="UP000317835"/>
    </source>
</evidence>
<keyword evidence="3 5" id="KW-1133">Transmembrane helix</keyword>
<dbReference type="Gene3D" id="2.70.170.10">
    <property type="entry name" value="Neurotransmitter-gated ion-channel ligand-binding domain"/>
    <property type="match status" value="1"/>
</dbReference>
<dbReference type="PANTHER" id="PTHR18945">
    <property type="entry name" value="NEUROTRANSMITTER GATED ION CHANNEL"/>
    <property type="match status" value="1"/>
</dbReference>
<keyword evidence="9" id="KW-1185">Reference proteome</keyword>
<dbReference type="EMBL" id="CP036426">
    <property type="protein sequence ID" value="QDV38823.1"/>
    <property type="molecule type" value="Genomic_DNA"/>
</dbReference>
<feature type="chain" id="PRO_5021821423" evidence="6">
    <location>
        <begin position="20"/>
        <end position="344"/>
    </location>
</feature>
<dbReference type="RefSeq" id="WP_145277620.1">
    <property type="nucleotide sequence ID" value="NZ_CP036426.1"/>
</dbReference>
<evidence type="ECO:0000256" key="3">
    <source>
        <dbReference type="ARBA" id="ARBA00022989"/>
    </source>
</evidence>
<comment type="subcellular location">
    <subcellularLocation>
        <location evidence="1">Membrane</location>
        <topology evidence="1">Multi-pass membrane protein</topology>
    </subcellularLocation>
</comment>
<dbReference type="Proteomes" id="UP000317835">
    <property type="component" value="Chromosome"/>
</dbReference>
<dbReference type="InterPro" id="IPR038050">
    <property type="entry name" value="Neuro_actylchol_rec"/>
</dbReference>
<dbReference type="KEGG" id="tpla:ElP_67800"/>
<evidence type="ECO:0000256" key="4">
    <source>
        <dbReference type="ARBA" id="ARBA00023136"/>
    </source>
</evidence>
<reference evidence="8 9" key="1">
    <citation type="submission" date="2019-02" db="EMBL/GenBank/DDBJ databases">
        <title>Deep-cultivation of Planctomycetes and their phenomic and genomic characterization uncovers novel biology.</title>
        <authorList>
            <person name="Wiegand S."/>
            <person name="Jogler M."/>
            <person name="Boedeker C."/>
            <person name="Pinto D."/>
            <person name="Vollmers J."/>
            <person name="Rivas-Marin E."/>
            <person name="Kohn T."/>
            <person name="Peeters S.H."/>
            <person name="Heuer A."/>
            <person name="Rast P."/>
            <person name="Oberbeckmann S."/>
            <person name="Bunk B."/>
            <person name="Jeske O."/>
            <person name="Meyerdierks A."/>
            <person name="Storesund J.E."/>
            <person name="Kallscheuer N."/>
            <person name="Luecker S."/>
            <person name="Lage O.M."/>
            <person name="Pohl T."/>
            <person name="Merkel B.J."/>
            <person name="Hornburger P."/>
            <person name="Mueller R.-W."/>
            <person name="Bruemmer F."/>
            <person name="Labrenz M."/>
            <person name="Spormann A.M."/>
            <person name="Op den Camp H."/>
            <person name="Overmann J."/>
            <person name="Amann R."/>
            <person name="Jetten M.S.M."/>
            <person name="Mascher T."/>
            <person name="Medema M.H."/>
            <person name="Devos D.P."/>
            <person name="Kaster A.-K."/>
            <person name="Ovreas L."/>
            <person name="Rohde M."/>
            <person name="Galperin M.Y."/>
            <person name="Jogler C."/>
        </authorList>
    </citation>
    <scope>NUCLEOTIDE SEQUENCE [LARGE SCALE GENOMIC DNA]</scope>
    <source>
        <strain evidence="8 9">ElP</strain>
    </source>
</reference>
<accession>A0A518HDC3</accession>
<evidence type="ECO:0000256" key="1">
    <source>
        <dbReference type="ARBA" id="ARBA00004141"/>
    </source>
</evidence>
<dbReference type="OrthoDB" id="261821at2"/>